<dbReference type="STRING" id="662479.C440_05837"/>
<reference evidence="1 2" key="1">
    <citation type="journal article" date="2014" name="PLoS Genet.">
        <title>Phylogenetically driven sequencing of extremely halophilic archaea reveals strategies for static and dynamic osmo-response.</title>
        <authorList>
            <person name="Becker E.A."/>
            <person name="Seitzer P.M."/>
            <person name="Tritt A."/>
            <person name="Larsen D."/>
            <person name="Krusor M."/>
            <person name="Yao A.I."/>
            <person name="Wu D."/>
            <person name="Madern D."/>
            <person name="Eisen J.A."/>
            <person name="Darling A.E."/>
            <person name="Facciotti M.T."/>
        </authorList>
    </citation>
    <scope>NUCLEOTIDE SEQUENCE [LARGE SCALE GENOMIC DNA]</scope>
    <source>
        <strain evidence="1 2">ATCC BAA-1512</strain>
    </source>
</reference>
<dbReference type="RefSeq" id="WP_008319167.1">
    <property type="nucleotide sequence ID" value="NZ_AOLN01000010.1"/>
</dbReference>
<dbReference type="Pfam" id="PF24033">
    <property type="entry name" value="DUF7342"/>
    <property type="match status" value="1"/>
</dbReference>
<organism evidence="1 2">
    <name type="scientific">Haloferax mucosum ATCC BAA-1512</name>
    <dbReference type="NCBI Taxonomy" id="662479"/>
    <lineage>
        <taxon>Archaea</taxon>
        <taxon>Methanobacteriati</taxon>
        <taxon>Methanobacteriota</taxon>
        <taxon>Stenosarchaea group</taxon>
        <taxon>Halobacteria</taxon>
        <taxon>Halobacteriales</taxon>
        <taxon>Haloferacaceae</taxon>
        <taxon>Haloferax</taxon>
    </lineage>
</organism>
<accession>M0IG90</accession>
<evidence type="ECO:0000313" key="1">
    <source>
        <dbReference type="EMBL" id="ELZ95786.1"/>
    </source>
</evidence>
<proteinExistence type="predicted"/>
<protein>
    <submittedName>
        <fullName evidence="1">Transcriptional regulator</fullName>
    </submittedName>
</protein>
<dbReference type="AlphaFoldDB" id="M0IG90"/>
<dbReference type="EMBL" id="AOLN01000010">
    <property type="protein sequence ID" value="ELZ95786.1"/>
    <property type="molecule type" value="Genomic_DNA"/>
</dbReference>
<dbReference type="SUPFAM" id="SSF46785">
    <property type="entry name" value="Winged helix' DNA-binding domain"/>
    <property type="match status" value="1"/>
</dbReference>
<dbReference type="Proteomes" id="UP000011550">
    <property type="component" value="Unassembled WGS sequence"/>
</dbReference>
<dbReference type="InterPro" id="IPR055766">
    <property type="entry name" value="DUF7342"/>
</dbReference>
<gene>
    <name evidence="1" type="ORF">C440_05837</name>
</gene>
<name>M0IG90_9EURY</name>
<dbReference type="InterPro" id="IPR036390">
    <property type="entry name" value="WH_DNA-bd_sf"/>
</dbReference>
<comment type="caution">
    <text evidence="1">The sequence shown here is derived from an EMBL/GenBank/DDBJ whole genome shotgun (WGS) entry which is preliminary data.</text>
</comment>
<evidence type="ECO:0000313" key="2">
    <source>
        <dbReference type="Proteomes" id="UP000011550"/>
    </source>
</evidence>
<dbReference type="OrthoDB" id="240032at2157"/>
<sequence length="92" mass="10178">MSDPPSIDFAAEWDTVLNRRTAVENIYDVALQLAEPLRVAAIADRVEVTPGTAQKYLRFLTELGVVKKACDVPATYERNDAFRVAANRAVPD</sequence>
<keyword evidence="2" id="KW-1185">Reference proteome</keyword>